<dbReference type="EMBL" id="QOZG01000027">
    <property type="protein sequence ID" value="RCS21541.1"/>
    <property type="molecule type" value="Genomic_DNA"/>
</dbReference>
<dbReference type="Gene3D" id="2.60.120.10">
    <property type="entry name" value="Jelly Rolls"/>
    <property type="match status" value="1"/>
</dbReference>
<organism evidence="2 3">
    <name type="scientific">Phyllobacterium salinisoli</name>
    <dbReference type="NCBI Taxonomy" id="1899321"/>
    <lineage>
        <taxon>Bacteria</taxon>
        <taxon>Pseudomonadati</taxon>
        <taxon>Pseudomonadota</taxon>
        <taxon>Alphaproteobacteria</taxon>
        <taxon>Hyphomicrobiales</taxon>
        <taxon>Phyllobacteriaceae</taxon>
        <taxon>Phyllobacterium</taxon>
    </lineage>
</organism>
<dbReference type="CDD" id="cd02231">
    <property type="entry name" value="cupin_BLL6423-like"/>
    <property type="match status" value="1"/>
</dbReference>
<accession>A0A368JX62</accession>
<protein>
    <submittedName>
        <fullName evidence="2">Cupin domain-containing protein</fullName>
    </submittedName>
</protein>
<feature type="domain" description="Cupin type-2" evidence="1">
    <location>
        <begin position="83"/>
        <end position="147"/>
    </location>
</feature>
<dbReference type="PANTHER" id="PTHR36156:SF2">
    <property type="entry name" value="CUPIN TYPE-2 DOMAIN-CONTAINING PROTEIN"/>
    <property type="match status" value="1"/>
</dbReference>
<keyword evidence="3" id="KW-1185">Reference proteome</keyword>
<dbReference type="Proteomes" id="UP000253420">
    <property type="component" value="Unassembled WGS sequence"/>
</dbReference>
<evidence type="ECO:0000259" key="1">
    <source>
        <dbReference type="Pfam" id="PF07883"/>
    </source>
</evidence>
<comment type="caution">
    <text evidence="2">The sequence shown here is derived from an EMBL/GenBank/DDBJ whole genome shotgun (WGS) entry which is preliminary data.</text>
</comment>
<dbReference type="InterPro" id="IPR011051">
    <property type="entry name" value="RmlC_Cupin_sf"/>
</dbReference>
<dbReference type="InterPro" id="IPR047142">
    <property type="entry name" value="OryJ/VirC-like"/>
</dbReference>
<dbReference type="Pfam" id="PF07883">
    <property type="entry name" value="Cupin_2"/>
    <property type="match status" value="1"/>
</dbReference>
<dbReference type="AlphaFoldDB" id="A0A368JX62"/>
<evidence type="ECO:0000313" key="2">
    <source>
        <dbReference type="EMBL" id="RCS21541.1"/>
    </source>
</evidence>
<dbReference type="SUPFAM" id="SSF51182">
    <property type="entry name" value="RmlC-like cupins"/>
    <property type="match status" value="1"/>
</dbReference>
<dbReference type="InterPro" id="IPR013096">
    <property type="entry name" value="Cupin_2"/>
</dbReference>
<name>A0A368JX62_9HYPH</name>
<gene>
    <name evidence="2" type="ORF">DUT91_23350</name>
</gene>
<proteinExistence type="predicted"/>
<sequence>MDPSCRMPRLVISGFGEHRRSMIAFDAPISSYKDYPEFQGLRVSDIWKATSLPTSLDVPVAANTHTVAPNIDAGLTGFNVRYIMFPPRSEYELHTTPTIDFIIITSGQIVAVMEDGEVVLKEGDIFIQRSTPHGWRNQKEQPCSMVLFITGAT</sequence>
<dbReference type="InterPro" id="IPR014710">
    <property type="entry name" value="RmlC-like_jellyroll"/>
</dbReference>
<reference evidence="2 3" key="1">
    <citation type="submission" date="2018-07" db="EMBL/GenBank/DDBJ databases">
        <title>The draft genome of Phyllobacterium salinisoli.</title>
        <authorList>
            <person name="Liu L."/>
            <person name="Li L."/>
            <person name="Zhang X."/>
            <person name="Liang L."/>
        </authorList>
    </citation>
    <scope>NUCLEOTIDE SEQUENCE [LARGE SCALE GENOMIC DNA]</scope>
    <source>
        <strain evidence="2 3">LLAN61</strain>
    </source>
</reference>
<dbReference type="PANTHER" id="PTHR36156">
    <property type="entry name" value="SLR2101 PROTEIN"/>
    <property type="match status" value="1"/>
</dbReference>
<evidence type="ECO:0000313" key="3">
    <source>
        <dbReference type="Proteomes" id="UP000253420"/>
    </source>
</evidence>